<gene>
    <name evidence="1" type="ORF">ACFFNY_08420</name>
</gene>
<dbReference type="RefSeq" id="WP_344912259.1">
    <property type="nucleotide sequence ID" value="NZ_BAAAYO010000010.1"/>
</dbReference>
<keyword evidence="2" id="KW-1185">Reference proteome</keyword>
<organism evidence="1 2">
    <name type="scientific">Paenibacillus hodogayensis</name>
    <dbReference type="NCBI Taxonomy" id="279208"/>
    <lineage>
        <taxon>Bacteria</taxon>
        <taxon>Bacillati</taxon>
        <taxon>Bacillota</taxon>
        <taxon>Bacilli</taxon>
        <taxon>Bacillales</taxon>
        <taxon>Paenibacillaceae</taxon>
        <taxon>Paenibacillus</taxon>
    </lineage>
</organism>
<evidence type="ECO:0000313" key="2">
    <source>
        <dbReference type="Proteomes" id="UP001589619"/>
    </source>
</evidence>
<comment type="caution">
    <text evidence="1">The sequence shown here is derived from an EMBL/GenBank/DDBJ whole genome shotgun (WGS) entry which is preliminary data.</text>
</comment>
<protein>
    <recommendedName>
        <fullName evidence="3">Transposase</fullName>
    </recommendedName>
</protein>
<reference evidence="1 2" key="1">
    <citation type="submission" date="2024-09" db="EMBL/GenBank/DDBJ databases">
        <authorList>
            <person name="Sun Q."/>
            <person name="Mori K."/>
        </authorList>
    </citation>
    <scope>NUCLEOTIDE SEQUENCE [LARGE SCALE GENOMIC DNA]</scope>
    <source>
        <strain evidence="1 2">JCM 12520</strain>
    </source>
</reference>
<name>A0ABV5VTK3_9BACL</name>
<sequence>MELSNLIGVVFLLEQEDTVYSFMKRMEQLTAVLERLPADLFPIFQTWIKLVTKRGLTEEDNRKVSEMIDRFTEPREAEAMISNVEKLFAEFRFKAEQEGLEMGFERGIVKGMEKGIQEGLEKGIQEGLEKGLQEAARRMLGLGMDTSMIVKATGLSEQEIDKLRQQEK</sequence>
<evidence type="ECO:0008006" key="3">
    <source>
        <dbReference type="Google" id="ProtNLM"/>
    </source>
</evidence>
<proteinExistence type="predicted"/>
<dbReference type="EMBL" id="JBHMAG010000007">
    <property type="protein sequence ID" value="MFB9751593.1"/>
    <property type="molecule type" value="Genomic_DNA"/>
</dbReference>
<dbReference type="Proteomes" id="UP001589619">
    <property type="component" value="Unassembled WGS sequence"/>
</dbReference>
<accession>A0ABV5VTK3</accession>
<evidence type="ECO:0000313" key="1">
    <source>
        <dbReference type="EMBL" id="MFB9751593.1"/>
    </source>
</evidence>